<comment type="similarity">
    <text evidence="1">Belongs to the actin-binding proteins ADF family.</text>
</comment>
<dbReference type="GO" id="GO:0015629">
    <property type="term" value="C:actin cytoskeleton"/>
    <property type="evidence" value="ECO:0007669"/>
    <property type="project" value="InterPro"/>
</dbReference>
<keyword evidence="2" id="KW-0009">Actin-binding</keyword>
<dbReference type="InterPro" id="IPR002108">
    <property type="entry name" value="ADF-H"/>
</dbReference>
<dbReference type="Gene3D" id="3.40.20.10">
    <property type="entry name" value="Severin"/>
    <property type="match status" value="1"/>
</dbReference>
<dbReference type="AlphaFoldDB" id="A0A8J5H554"/>
<evidence type="ECO:0000313" key="4">
    <source>
        <dbReference type="EMBL" id="KAG6520700.1"/>
    </source>
</evidence>
<dbReference type="GO" id="GO:0030042">
    <property type="term" value="P:actin filament depolymerization"/>
    <property type="evidence" value="ECO:0007669"/>
    <property type="project" value="InterPro"/>
</dbReference>
<gene>
    <name evidence="4" type="ORF">ZIOFF_017760</name>
</gene>
<organism evidence="4 5">
    <name type="scientific">Zingiber officinale</name>
    <name type="common">Ginger</name>
    <name type="synonym">Amomum zingiber</name>
    <dbReference type="NCBI Taxonomy" id="94328"/>
    <lineage>
        <taxon>Eukaryota</taxon>
        <taxon>Viridiplantae</taxon>
        <taxon>Streptophyta</taxon>
        <taxon>Embryophyta</taxon>
        <taxon>Tracheophyta</taxon>
        <taxon>Spermatophyta</taxon>
        <taxon>Magnoliopsida</taxon>
        <taxon>Liliopsida</taxon>
        <taxon>Zingiberales</taxon>
        <taxon>Zingiberaceae</taxon>
        <taxon>Zingiber</taxon>
    </lineage>
</organism>
<dbReference type="PANTHER" id="PTHR11913">
    <property type="entry name" value="COFILIN-RELATED"/>
    <property type="match status" value="1"/>
</dbReference>
<sequence length="79" mass="9068">MRVKQKCLSSFMEMKWKKVSRYVVYKIDEKTREVMVDKVGVVGEGYDGLAAALPADDCRYAVFNFDFLSCDNCQAIREA</sequence>
<evidence type="ECO:0000256" key="1">
    <source>
        <dbReference type="ARBA" id="ARBA00006844"/>
    </source>
</evidence>
<dbReference type="GO" id="GO:0003779">
    <property type="term" value="F:actin binding"/>
    <property type="evidence" value="ECO:0007669"/>
    <property type="project" value="UniProtKB-KW"/>
</dbReference>
<dbReference type="SUPFAM" id="SSF55753">
    <property type="entry name" value="Actin depolymerizing proteins"/>
    <property type="match status" value="1"/>
</dbReference>
<dbReference type="InterPro" id="IPR017904">
    <property type="entry name" value="ADF/Cofilin"/>
</dbReference>
<name>A0A8J5H554_ZINOF</name>
<dbReference type="EMBL" id="JACMSC010000005">
    <property type="protein sequence ID" value="KAG6520700.1"/>
    <property type="molecule type" value="Genomic_DNA"/>
</dbReference>
<comment type="caution">
    <text evidence="4">The sequence shown here is derived from an EMBL/GenBank/DDBJ whole genome shotgun (WGS) entry which is preliminary data.</text>
</comment>
<evidence type="ECO:0000313" key="5">
    <source>
        <dbReference type="Proteomes" id="UP000734854"/>
    </source>
</evidence>
<reference evidence="4 5" key="1">
    <citation type="submission" date="2020-08" db="EMBL/GenBank/DDBJ databases">
        <title>Plant Genome Project.</title>
        <authorList>
            <person name="Zhang R.-G."/>
        </authorList>
    </citation>
    <scope>NUCLEOTIDE SEQUENCE [LARGE SCALE GENOMIC DNA]</scope>
    <source>
        <tissue evidence="4">Rhizome</tissue>
    </source>
</reference>
<keyword evidence="5" id="KW-1185">Reference proteome</keyword>
<dbReference type="InterPro" id="IPR029006">
    <property type="entry name" value="ADF-H/Gelsolin-like_dom_sf"/>
</dbReference>
<evidence type="ECO:0000259" key="3">
    <source>
        <dbReference type="PROSITE" id="PS51263"/>
    </source>
</evidence>
<dbReference type="Proteomes" id="UP000734854">
    <property type="component" value="Unassembled WGS sequence"/>
</dbReference>
<feature type="domain" description="ADF-H" evidence="3">
    <location>
        <begin position="1"/>
        <end position="79"/>
    </location>
</feature>
<evidence type="ECO:0000256" key="2">
    <source>
        <dbReference type="ARBA" id="ARBA00023203"/>
    </source>
</evidence>
<dbReference type="Pfam" id="PF00241">
    <property type="entry name" value="Cofilin_ADF"/>
    <property type="match status" value="1"/>
</dbReference>
<accession>A0A8J5H554</accession>
<proteinExistence type="inferred from homology"/>
<protein>
    <recommendedName>
        <fullName evidence="3">ADF-H domain-containing protein</fullName>
    </recommendedName>
</protein>
<dbReference type="PROSITE" id="PS51263">
    <property type="entry name" value="ADF_H"/>
    <property type="match status" value="1"/>
</dbReference>